<organism evidence="2 3">
    <name type="scientific">Gemmata palustris</name>
    <dbReference type="NCBI Taxonomy" id="2822762"/>
    <lineage>
        <taxon>Bacteria</taxon>
        <taxon>Pseudomonadati</taxon>
        <taxon>Planctomycetota</taxon>
        <taxon>Planctomycetia</taxon>
        <taxon>Gemmatales</taxon>
        <taxon>Gemmataceae</taxon>
        <taxon>Gemmata</taxon>
    </lineage>
</organism>
<dbReference type="GO" id="GO:0004519">
    <property type="term" value="F:endonuclease activity"/>
    <property type="evidence" value="ECO:0007669"/>
    <property type="project" value="UniProtKB-KW"/>
</dbReference>
<dbReference type="InterPro" id="IPR003615">
    <property type="entry name" value="HNH_nuc"/>
</dbReference>
<evidence type="ECO:0000256" key="1">
    <source>
        <dbReference type="SAM" id="MobiDB-lite"/>
    </source>
</evidence>
<feature type="compositionally biased region" description="Basic residues" evidence="1">
    <location>
        <begin position="1"/>
        <end position="16"/>
    </location>
</feature>
<sequence>MSKKQTNRSQTPKKKSVAQPTFKPKGKTTPNQRELTEPSRPTVKRLFALSGNRCAFPNCQIPIVDSISGSIVGEICHIKGEKEGSARHDQNQQNSERHSFDNLILLCGRHHKVIDDNESKYPVSFLINVKGKHETGQPKTRALSNEQTDRLIASVPGNRVVNRTTVKTRNQLGGMNANTIINQFTLPTDDEQVTVEGLLNIGAVWNSLKRSAVLG</sequence>
<feature type="region of interest" description="Disordered" evidence="1">
    <location>
        <begin position="1"/>
        <end position="41"/>
    </location>
</feature>
<protein>
    <submittedName>
        <fullName evidence="2">HNH endonuclease</fullName>
    </submittedName>
</protein>
<evidence type="ECO:0000313" key="2">
    <source>
        <dbReference type="EMBL" id="MBP3954995.1"/>
    </source>
</evidence>
<name>A0ABS5BNV7_9BACT</name>
<comment type="caution">
    <text evidence="2">The sequence shown here is derived from an EMBL/GenBank/DDBJ whole genome shotgun (WGS) entry which is preliminary data.</text>
</comment>
<keyword evidence="2" id="KW-0378">Hydrolase</keyword>
<reference evidence="2 3" key="1">
    <citation type="submission" date="2021-04" db="EMBL/GenBank/DDBJ databases">
        <authorList>
            <person name="Ivanova A."/>
        </authorList>
    </citation>
    <scope>NUCLEOTIDE SEQUENCE [LARGE SCALE GENOMIC DNA]</scope>
    <source>
        <strain evidence="2 3">G18</strain>
    </source>
</reference>
<dbReference type="EMBL" id="JAGKQQ010000001">
    <property type="protein sequence ID" value="MBP3954995.1"/>
    <property type="molecule type" value="Genomic_DNA"/>
</dbReference>
<dbReference type="CDD" id="cd00085">
    <property type="entry name" value="HNHc"/>
    <property type="match status" value="1"/>
</dbReference>
<evidence type="ECO:0000313" key="3">
    <source>
        <dbReference type="Proteomes" id="UP000676565"/>
    </source>
</evidence>
<dbReference type="Proteomes" id="UP000676565">
    <property type="component" value="Unassembled WGS sequence"/>
</dbReference>
<keyword evidence="2" id="KW-0255">Endonuclease</keyword>
<keyword evidence="3" id="KW-1185">Reference proteome</keyword>
<dbReference type="RefSeq" id="WP_210653100.1">
    <property type="nucleotide sequence ID" value="NZ_JAGKQQ010000001.1"/>
</dbReference>
<keyword evidence="2" id="KW-0540">Nuclease</keyword>
<gene>
    <name evidence="2" type="ORF">J8F10_06830</name>
</gene>
<proteinExistence type="predicted"/>
<accession>A0ABS5BNV7</accession>